<reference evidence="1 2" key="1">
    <citation type="journal article" date="2016" name="Nat. Commun.">
        <title>Thousands of microbial genomes shed light on interconnected biogeochemical processes in an aquifer system.</title>
        <authorList>
            <person name="Anantharaman K."/>
            <person name="Brown C.T."/>
            <person name="Hug L.A."/>
            <person name="Sharon I."/>
            <person name="Castelle C.J."/>
            <person name="Probst A.J."/>
            <person name="Thomas B.C."/>
            <person name="Singh A."/>
            <person name="Wilkins M.J."/>
            <person name="Karaoz U."/>
            <person name="Brodie E.L."/>
            <person name="Williams K.H."/>
            <person name="Hubbard S.S."/>
            <person name="Banfield J.F."/>
        </authorList>
    </citation>
    <scope>NUCLEOTIDE SEQUENCE [LARGE SCALE GENOMIC DNA]</scope>
</reference>
<organism evidence="1 2">
    <name type="scientific">Candidatus Gottesmanbacteria bacterium RIFCSPLOWO2_01_FULL_43_11b</name>
    <dbReference type="NCBI Taxonomy" id="1798392"/>
    <lineage>
        <taxon>Bacteria</taxon>
        <taxon>Candidatus Gottesmaniibacteriota</taxon>
    </lineage>
</organism>
<dbReference type="Proteomes" id="UP000178759">
    <property type="component" value="Unassembled WGS sequence"/>
</dbReference>
<accession>A0A1F6AHQ5</accession>
<evidence type="ECO:0000313" key="2">
    <source>
        <dbReference type="Proteomes" id="UP000178759"/>
    </source>
</evidence>
<sequence>MIGPKPESITIDPLTPEKNQTQTVIVAIKDPVESAVVELTTDNQKTQHDLKNNNGNWEGVWTVDDNYDNTNAMRLILKNKSYTYDQTLYFR</sequence>
<proteinExistence type="predicted"/>
<gene>
    <name evidence="1" type="ORF">A3A79_01845</name>
</gene>
<protein>
    <submittedName>
        <fullName evidence="1">Uncharacterized protein</fullName>
    </submittedName>
</protein>
<comment type="caution">
    <text evidence="1">The sequence shown here is derived from an EMBL/GenBank/DDBJ whole genome shotgun (WGS) entry which is preliminary data.</text>
</comment>
<name>A0A1F6AHQ5_9BACT</name>
<dbReference type="AlphaFoldDB" id="A0A1F6AHQ5"/>
<evidence type="ECO:0000313" key="1">
    <source>
        <dbReference type="EMBL" id="OGG23923.1"/>
    </source>
</evidence>
<dbReference type="EMBL" id="MFJV01000001">
    <property type="protein sequence ID" value="OGG23923.1"/>
    <property type="molecule type" value="Genomic_DNA"/>
</dbReference>